<proteinExistence type="predicted"/>
<dbReference type="Pfam" id="PF04014">
    <property type="entry name" value="MazE_antitoxin"/>
    <property type="match status" value="1"/>
</dbReference>
<reference evidence="2" key="1">
    <citation type="journal article" date="2020" name="mSystems">
        <title>Genome- and Community-Level Interaction Insights into Carbon Utilization and Element Cycling Functions of Hydrothermarchaeota in Hydrothermal Sediment.</title>
        <authorList>
            <person name="Zhou Z."/>
            <person name="Liu Y."/>
            <person name="Xu W."/>
            <person name="Pan J."/>
            <person name="Luo Z.H."/>
            <person name="Li M."/>
        </authorList>
    </citation>
    <scope>NUCLEOTIDE SEQUENCE [LARGE SCALE GENOMIC DNA]</scope>
    <source>
        <strain evidence="2">SpSt-70</strain>
    </source>
</reference>
<sequence>MKRKIYGIATLSERGQIVIPQEAREDLGLKPGDKLIVMSFGPKNTLMLVKSDSLLEMFSELTKELSELEKFISSIKEVEKDEGN</sequence>
<dbReference type="InterPro" id="IPR052975">
    <property type="entry name" value="Repressor-like_regulatory"/>
</dbReference>
<dbReference type="GO" id="GO:0003677">
    <property type="term" value="F:DNA binding"/>
    <property type="evidence" value="ECO:0007669"/>
    <property type="project" value="UniProtKB-KW"/>
</dbReference>
<dbReference type="PANTHER" id="PTHR34860">
    <property type="entry name" value="REPRESSOR-LIKE PROTEIN SSO7C3"/>
    <property type="match status" value="1"/>
</dbReference>
<dbReference type="AlphaFoldDB" id="A0A7C3KPG7"/>
<keyword evidence="2" id="KW-0238">DNA-binding</keyword>
<name>A0A7C3KPG7_DICTH</name>
<dbReference type="InterPro" id="IPR037914">
    <property type="entry name" value="SpoVT-AbrB_sf"/>
</dbReference>
<dbReference type="RefSeq" id="WP_012547584.1">
    <property type="nucleotide sequence ID" value="NZ_VTFL01000001.1"/>
</dbReference>
<dbReference type="SUPFAM" id="SSF89447">
    <property type="entry name" value="AbrB/MazE/MraZ-like"/>
    <property type="match status" value="1"/>
</dbReference>
<dbReference type="SMART" id="SM00966">
    <property type="entry name" value="SpoVT_AbrB"/>
    <property type="match status" value="1"/>
</dbReference>
<dbReference type="Gene3D" id="2.10.260.10">
    <property type="match status" value="1"/>
</dbReference>
<evidence type="ECO:0000313" key="2">
    <source>
        <dbReference type="EMBL" id="HGK24613.1"/>
    </source>
</evidence>
<dbReference type="OMA" id="WNFSEAF"/>
<gene>
    <name evidence="2" type="ORF">ENU78_09360</name>
</gene>
<feature type="domain" description="SpoVT-AbrB" evidence="1">
    <location>
        <begin position="9"/>
        <end position="56"/>
    </location>
</feature>
<accession>A0A7C3KPG7</accession>
<protein>
    <submittedName>
        <fullName evidence="2">AbrB/MazE/SpoVT family DNA-binding domain-containing protein</fullName>
    </submittedName>
</protein>
<dbReference type="NCBIfam" id="TIGR01439">
    <property type="entry name" value="lp_hng_hel_AbrB"/>
    <property type="match status" value="1"/>
</dbReference>
<organism evidence="2">
    <name type="scientific">Dictyoglomus thermophilum</name>
    <dbReference type="NCBI Taxonomy" id="14"/>
    <lineage>
        <taxon>Bacteria</taxon>
        <taxon>Pseudomonadati</taxon>
        <taxon>Dictyoglomota</taxon>
        <taxon>Dictyoglomia</taxon>
        <taxon>Dictyoglomales</taxon>
        <taxon>Dictyoglomaceae</taxon>
        <taxon>Dictyoglomus</taxon>
    </lineage>
</organism>
<dbReference type="InterPro" id="IPR007159">
    <property type="entry name" value="SpoVT-AbrB_dom"/>
</dbReference>
<comment type="caution">
    <text evidence="2">The sequence shown here is derived from an EMBL/GenBank/DDBJ whole genome shotgun (WGS) entry which is preliminary data.</text>
</comment>
<dbReference type="PANTHER" id="PTHR34860:SF6">
    <property type="entry name" value="REPRESSOR-LIKE PROTEIN SSO7C3"/>
    <property type="match status" value="1"/>
</dbReference>
<dbReference type="EMBL" id="DTDV01000023">
    <property type="protein sequence ID" value="HGK24613.1"/>
    <property type="molecule type" value="Genomic_DNA"/>
</dbReference>
<evidence type="ECO:0000259" key="1">
    <source>
        <dbReference type="SMART" id="SM00966"/>
    </source>
</evidence>